<gene>
    <name evidence="1" type="ORF">SDC9_103729</name>
</gene>
<sequence>MSKCGAVCEIFSRVCGYFRPVSNWNKGKREEFKDRKVFDVGKTRGKKDGEK</sequence>
<accession>A0A645AUI8</accession>
<name>A0A645AUI8_9ZZZZ</name>
<dbReference type="PANTHER" id="PTHR21075">
    <property type="entry name" value="ANAEROBIC RIBONUCLEOSIDE-TRIPHOSPHATE REDUCTASE"/>
    <property type="match status" value="1"/>
</dbReference>
<dbReference type="GO" id="GO:0031250">
    <property type="term" value="C:anaerobic ribonucleoside-triphosphate reductase complex"/>
    <property type="evidence" value="ECO:0007669"/>
    <property type="project" value="TreeGrafter"/>
</dbReference>
<dbReference type="GO" id="GO:0004748">
    <property type="term" value="F:ribonucleoside-diphosphate reductase activity, thioredoxin disulfide as acceptor"/>
    <property type="evidence" value="ECO:0007669"/>
    <property type="project" value="TreeGrafter"/>
</dbReference>
<dbReference type="Pfam" id="PF13597">
    <property type="entry name" value="NRDD"/>
    <property type="match status" value="1"/>
</dbReference>
<dbReference type="GO" id="GO:0008998">
    <property type="term" value="F:ribonucleoside-triphosphate reductase (thioredoxin) activity"/>
    <property type="evidence" value="ECO:0007669"/>
    <property type="project" value="InterPro"/>
</dbReference>
<dbReference type="PANTHER" id="PTHR21075:SF0">
    <property type="entry name" value="ANAEROBIC RIBONUCLEOSIDE-TRIPHOSPHATE REDUCTASE"/>
    <property type="match status" value="1"/>
</dbReference>
<dbReference type="InterPro" id="IPR012833">
    <property type="entry name" value="NrdD"/>
</dbReference>
<dbReference type="GO" id="GO:0006260">
    <property type="term" value="P:DNA replication"/>
    <property type="evidence" value="ECO:0007669"/>
    <property type="project" value="InterPro"/>
</dbReference>
<comment type="caution">
    <text evidence="1">The sequence shown here is derived from an EMBL/GenBank/DDBJ whole genome shotgun (WGS) entry which is preliminary data.</text>
</comment>
<dbReference type="AlphaFoldDB" id="A0A645AUI8"/>
<proteinExistence type="predicted"/>
<reference evidence="1" key="1">
    <citation type="submission" date="2019-08" db="EMBL/GenBank/DDBJ databases">
        <authorList>
            <person name="Kucharzyk K."/>
            <person name="Murdoch R.W."/>
            <person name="Higgins S."/>
            <person name="Loffler F."/>
        </authorList>
    </citation>
    <scope>NUCLEOTIDE SEQUENCE</scope>
</reference>
<dbReference type="GO" id="GO:0009265">
    <property type="term" value="P:2'-deoxyribonucleotide biosynthetic process"/>
    <property type="evidence" value="ECO:0007669"/>
    <property type="project" value="TreeGrafter"/>
</dbReference>
<evidence type="ECO:0000313" key="1">
    <source>
        <dbReference type="EMBL" id="MPM56912.1"/>
    </source>
</evidence>
<protein>
    <submittedName>
        <fullName evidence="1">Uncharacterized protein</fullName>
    </submittedName>
</protein>
<dbReference type="EMBL" id="VSSQ01015999">
    <property type="protein sequence ID" value="MPM56912.1"/>
    <property type="molecule type" value="Genomic_DNA"/>
</dbReference>
<organism evidence="1">
    <name type="scientific">bioreactor metagenome</name>
    <dbReference type="NCBI Taxonomy" id="1076179"/>
    <lineage>
        <taxon>unclassified sequences</taxon>
        <taxon>metagenomes</taxon>
        <taxon>ecological metagenomes</taxon>
    </lineage>
</organism>